<protein>
    <submittedName>
        <fullName evidence="1">Uncharacterized protein</fullName>
    </submittedName>
</protein>
<reference evidence="1" key="1">
    <citation type="submission" date="2024-03" db="EMBL/GenBank/DDBJ databases">
        <title>Diverse circular DNA viruses in blood, oral, and fecal samples of captive lemurs.</title>
        <authorList>
            <person name="Paietta E.N."/>
            <person name="Kraberger S."/>
            <person name="Lund M.C."/>
            <person name="Custer J.M."/>
            <person name="Vargas K.M."/>
            <person name="Ehmke E.E."/>
            <person name="Yoder A.D."/>
            <person name="Varsani A."/>
        </authorList>
    </citation>
    <scope>NUCLEOTIDE SEQUENCE</scope>
    <source>
        <strain evidence="1">Duke_30FF_63</strain>
    </source>
</reference>
<accession>A0AAU8BAW2</accession>
<proteinExistence type="predicted"/>
<organism evidence="1">
    <name type="scientific">Dulem virus 42</name>
    <dbReference type="NCBI Taxonomy" id="3145760"/>
    <lineage>
        <taxon>Viruses</taxon>
        <taxon>Duplodnaviria</taxon>
        <taxon>Heunggongvirae</taxon>
        <taxon>Uroviricota</taxon>
        <taxon>Caudoviricetes</taxon>
    </lineage>
</organism>
<sequence>MNSVFPLEVTLTITPTALQEKGSSATVKCTWTAKVDGVAVDPTAISINGVSVLGETSYTTTVTDTTTFKLTVTAEGRTATASKTLTFVYPIYTGFAPDTAFSESLISSLTKMALRTSLGGVSDSKTNTSTSNYYWIVSPYKVTSVTTSGINIIADFVQSTTTYNNVTYYTYRLSKASAVGSFTFVIS</sequence>
<name>A0AAU8BAW2_9CAUD</name>
<evidence type="ECO:0000313" key="1">
    <source>
        <dbReference type="EMBL" id="XCD08348.1"/>
    </source>
</evidence>
<dbReference type="EMBL" id="PP511876">
    <property type="protein sequence ID" value="XCD08348.1"/>
    <property type="molecule type" value="Genomic_DNA"/>
</dbReference>